<dbReference type="EMBL" id="JQCQ01000015">
    <property type="protein sequence ID" value="KRO25186.1"/>
    <property type="molecule type" value="Genomic_DNA"/>
</dbReference>
<dbReference type="OrthoDB" id="9811381at2"/>
<dbReference type="PANTHER" id="PTHR11078:SF3">
    <property type="entry name" value="ANTITERMINATION NUSB DOMAIN-CONTAINING PROTEIN"/>
    <property type="match status" value="1"/>
</dbReference>
<protein>
    <recommendedName>
        <fullName evidence="6">Transcription antitermination protein NusB</fullName>
    </recommendedName>
    <alternativeName>
        <fullName evidence="6">Antitermination factor NusB</fullName>
    </alternativeName>
</protein>
<keyword evidence="3 6" id="KW-0694">RNA-binding</keyword>
<dbReference type="GO" id="GO:0031564">
    <property type="term" value="P:transcription antitermination"/>
    <property type="evidence" value="ECO:0007669"/>
    <property type="project" value="UniProtKB-KW"/>
</dbReference>
<feature type="domain" description="NusB/RsmB/TIM44" evidence="7">
    <location>
        <begin position="6"/>
        <end position="133"/>
    </location>
</feature>
<proteinExistence type="inferred from homology"/>
<evidence type="ECO:0000256" key="1">
    <source>
        <dbReference type="ARBA" id="ARBA00005952"/>
    </source>
</evidence>
<gene>
    <name evidence="6" type="primary">nusB</name>
    <name evidence="8" type="ORF">IV88_GL000413</name>
</gene>
<accession>A0A0R2NK03</accession>
<dbReference type="PATRIC" id="fig|480391.4.peg.417"/>
<evidence type="ECO:0000256" key="2">
    <source>
        <dbReference type="ARBA" id="ARBA00022814"/>
    </source>
</evidence>
<sequence>MKINRHQIRESAFQVLFAKNANKDGNLVDIKDQVLEQYDTTEQDTQYLNYLIDGVLEHEDDLKAQISSKLKKGWSITRLTNPDLIILELGTFELTDQNDTPDNVVINESIELAKTFADDNSRKFINGVLSKIADEH</sequence>
<evidence type="ECO:0000256" key="4">
    <source>
        <dbReference type="ARBA" id="ARBA00023015"/>
    </source>
</evidence>
<evidence type="ECO:0000256" key="3">
    <source>
        <dbReference type="ARBA" id="ARBA00022884"/>
    </source>
</evidence>
<comment type="function">
    <text evidence="6">Involved in transcription antitermination. Required for transcription of ribosomal RNA (rRNA) genes. Binds specifically to the boxA antiterminator sequence of the ribosomal RNA (rrn) operons.</text>
</comment>
<dbReference type="GO" id="GO:0005829">
    <property type="term" value="C:cytosol"/>
    <property type="evidence" value="ECO:0007669"/>
    <property type="project" value="TreeGrafter"/>
</dbReference>
<dbReference type="PANTHER" id="PTHR11078">
    <property type="entry name" value="N UTILIZATION SUBSTANCE PROTEIN B-RELATED"/>
    <property type="match status" value="1"/>
</dbReference>
<dbReference type="GO" id="GO:0003723">
    <property type="term" value="F:RNA binding"/>
    <property type="evidence" value="ECO:0007669"/>
    <property type="project" value="UniProtKB-UniRule"/>
</dbReference>
<reference evidence="8 9" key="1">
    <citation type="journal article" date="2015" name="Genome Announc.">
        <title>Expanding the biotechnology potential of lactobacilli through comparative genomics of 213 strains and associated genera.</title>
        <authorList>
            <person name="Sun Z."/>
            <person name="Harris H.M."/>
            <person name="McCann A."/>
            <person name="Guo C."/>
            <person name="Argimon S."/>
            <person name="Zhang W."/>
            <person name="Yang X."/>
            <person name="Jeffery I.B."/>
            <person name="Cooney J.C."/>
            <person name="Kagawa T.F."/>
            <person name="Liu W."/>
            <person name="Song Y."/>
            <person name="Salvetti E."/>
            <person name="Wrobel A."/>
            <person name="Rasinkangas P."/>
            <person name="Parkhill J."/>
            <person name="Rea M.C."/>
            <person name="O'Sullivan O."/>
            <person name="Ritari J."/>
            <person name="Douillard F.P."/>
            <person name="Paul Ross R."/>
            <person name="Yang R."/>
            <person name="Briner A.E."/>
            <person name="Felis G.E."/>
            <person name="de Vos W.M."/>
            <person name="Barrangou R."/>
            <person name="Klaenhammer T.R."/>
            <person name="Caufield P.W."/>
            <person name="Cui Y."/>
            <person name="Zhang H."/>
            <person name="O'Toole P.W."/>
        </authorList>
    </citation>
    <scope>NUCLEOTIDE SEQUENCE [LARGE SCALE GENOMIC DNA]</scope>
    <source>
        <strain evidence="8 9">DSM 23026</strain>
    </source>
</reference>
<dbReference type="AlphaFoldDB" id="A0A0R2NK03"/>
<dbReference type="NCBIfam" id="TIGR01951">
    <property type="entry name" value="nusB"/>
    <property type="match status" value="1"/>
</dbReference>
<dbReference type="Proteomes" id="UP000051249">
    <property type="component" value="Unassembled WGS sequence"/>
</dbReference>
<comment type="similarity">
    <text evidence="1 6">Belongs to the NusB family.</text>
</comment>
<keyword evidence="5 6" id="KW-0804">Transcription</keyword>
<dbReference type="InterPro" id="IPR006027">
    <property type="entry name" value="NusB_RsmB_TIM44"/>
</dbReference>
<dbReference type="RefSeq" id="WP_057799383.1">
    <property type="nucleotide sequence ID" value="NZ_BJZZ01000014.1"/>
</dbReference>
<dbReference type="InterPro" id="IPR035926">
    <property type="entry name" value="NusB-like_sf"/>
</dbReference>
<keyword evidence="9" id="KW-1185">Reference proteome</keyword>
<comment type="caution">
    <text evidence="8">The sequence shown here is derived from an EMBL/GenBank/DDBJ whole genome shotgun (WGS) entry which is preliminary data.</text>
</comment>
<dbReference type="NCBIfam" id="NF001223">
    <property type="entry name" value="PRK00202.1-1"/>
    <property type="match status" value="1"/>
</dbReference>
<dbReference type="GO" id="GO:0006353">
    <property type="term" value="P:DNA-templated transcription termination"/>
    <property type="evidence" value="ECO:0007669"/>
    <property type="project" value="UniProtKB-UniRule"/>
</dbReference>
<dbReference type="Gene3D" id="1.10.940.10">
    <property type="entry name" value="NusB-like"/>
    <property type="match status" value="1"/>
</dbReference>
<evidence type="ECO:0000256" key="6">
    <source>
        <dbReference type="HAMAP-Rule" id="MF_00073"/>
    </source>
</evidence>
<dbReference type="HAMAP" id="MF_00073">
    <property type="entry name" value="NusB"/>
    <property type="match status" value="1"/>
</dbReference>
<keyword evidence="4 6" id="KW-0805">Transcription regulation</keyword>
<evidence type="ECO:0000259" key="7">
    <source>
        <dbReference type="Pfam" id="PF01029"/>
    </source>
</evidence>
<keyword evidence="2 6" id="KW-0889">Transcription antitermination</keyword>
<name>A0A0R2NK03_9LACO</name>
<evidence type="ECO:0000313" key="9">
    <source>
        <dbReference type="Proteomes" id="UP000051249"/>
    </source>
</evidence>
<dbReference type="SUPFAM" id="SSF48013">
    <property type="entry name" value="NusB-like"/>
    <property type="match status" value="1"/>
</dbReference>
<evidence type="ECO:0000256" key="5">
    <source>
        <dbReference type="ARBA" id="ARBA00023163"/>
    </source>
</evidence>
<dbReference type="InterPro" id="IPR011605">
    <property type="entry name" value="NusB_fam"/>
</dbReference>
<dbReference type="Pfam" id="PF01029">
    <property type="entry name" value="NusB"/>
    <property type="match status" value="1"/>
</dbReference>
<organism evidence="8 9">
    <name type="scientific">Pediococcus argentinicus</name>
    <dbReference type="NCBI Taxonomy" id="480391"/>
    <lineage>
        <taxon>Bacteria</taxon>
        <taxon>Bacillati</taxon>
        <taxon>Bacillota</taxon>
        <taxon>Bacilli</taxon>
        <taxon>Lactobacillales</taxon>
        <taxon>Lactobacillaceae</taxon>
        <taxon>Pediococcus</taxon>
    </lineage>
</organism>
<evidence type="ECO:0000313" key="8">
    <source>
        <dbReference type="EMBL" id="KRO25186.1"/>
    </source>
</evidence>